<dbReference type="EnsemblPlants" id="AUR62013324-RA">
    <property type="protein sequence ID" value="AUR62013324-RA:cds"/>
    <property type="gene ID" value="AUR62013324"/>
</dbReference>
<dbReference type="PANTHER" id="PTHR33144">
    <property type="entry name" value="OS10G0409366 PROTEIN-RELATED"/>
    <property type="match status" value="1"/>
</dbReference>
<feature type="domain" description="Transposase-associated" evidence="3">
    <location>
        <begin position="4"/>
        <end position="73"/>
    </location>
</feature>
<reference evidence="4" key="2">
    <citation type="submission" date="2021-03" db="UniProtKB">
        <authorList>
            <consortium name="EnsemblPlants"/>
        </authorList>
    </citation>
    <scope>IDENTIFICATION</scope>
</reference>
<dbReference type="Pfam" id="PF13963">
    <property type="entry name" value="Transpos_assoc"/>
    <property type="match status" value="1"/>
</dbReference>
<dbReference type="PANTHER" id="PTHR33144:SF16">
    <property type="entry name" value="OS02G0129000 PROTEIN"/>
    <property type="match status" value="1"/>
</dbReference>
<evidence type="ECO:0000313" key="5">
    <source>
        <dbReference type="Proteomes" id="UP000596660"/>
    </source>
</evidence>
<reference evidence="4" key="1">
    <citation type="journal article" date="2017" name="Nature">
        <title>The genome of Chenopodium quinoa.</title>
        <authorList>
            <person name="Jarvis D.E."/>
            <person name="Ho Y.S."/>
            <person name="Lightfoot D.J."/>
            <person name="Schmoeckel S.M."/>
            <person name="Li B."/>
            <person name="Borm T.J.A."/>
            <person name="Ohyanagi H."/>
            <person name="Mineta K."/>
            <person name="Michell C.T."/>
            <person name="Saber N."/>
            <person name="Kharbatia N.M."/>
            <person name="Rupper R.R."/>
            <person name="Sharp A.R."/>
            <person name="Dally N."/>
            <person name="Boughton B.A."/>
            <person name="Woo Y.H."/>
            <person name="Gao G."/>
            <person name="Schijlen E.G.W.M."/>
            <person name="Guo X."/>
            <person name="Momin A.A."/>
            <person name="Negrao S."/>
            <person name="Al-Babili S."/>
            <person name="Gehring C."/>
            <person name="Roessner U."/>
            <person name="Jung C."/>
            <person name="Murphy K."/>
            <person name="Arold S.T."/>
            <person name="Gojobori T."/>
            <person name="van der Linden C.G."/>
            <person name="van Loo E.N."/>
            <person name="Jellen E.N."/>
            <person name="Maughan P.J."/>
            <person name="Tester M."/>
        </authorList>
    </citation>
    <scope>NUCLEOTIDE SEQUENCE [LARGE SCALE GENOMIC DNA]</scope>
    <source>
        <strain evidence="4">cv. PI 614886</strain>
    </source>
</reference>
<dbReference type="Proteomes" id="UP000596660">
    <property type="component" value="Unplaced"/>
</dbReference>
<evidence type="ECO:0000259" key="3">
    <source>
        <dbReference type="Pfam" id="PF13963"/>
    </source>
</evidence>
<organism evidence="4 5">
    <name type="scientific">Chenopodium quinoa</name>
    <name type="common">Quinoa</name>
    <dbReference type="NCBI Taxonomy" id="63459"/>
    <lineage>
        <taxon>Eukaryota</taxon>
        <taxon>Viridiplantae</taxon>
        <taxon>Streptophyta</taxon>
        <taxon>Embryophyta</taxon>
        <taxon>Tracheophyta</taxon>
        <taxon>Spermatophyta</taxon>
        <taxon>Magnoliopsida</taxon>
        <taxon>eudicotyledons</taxon>
        <taxon>Gunneridae</taxon>
        <taxon>Pentapetalae</taxon>
        <taxon>Caryophyllales</taxon>
        <taxon>Chenopodiaceae</taxon>
        <taxon>Chenopodioideae</taxon>
        <taxon>Atripliceae</taxon>
        <taxon>Chenopodium</taxon>
    </lineage>
</organism>
<dbReference type="InterPro" id="IPR029480">
    <property type="entry name" value="Transpos_assoc"/>
</dbReference>
<evidence type="ECO:0000256" key="2">
    <source>
        <dbReference type="SAM" id="MobiDB-lite"/>
    </source>
</evidence>
<protein>
    <recommendedName>
        <fullName evidence="3">Transposase-associated domain-containing protein</fullName>
    </recommendedName>
</protein>
<feature type="compositionally biased region" description="Acidic residues" evidence="2">
    <location>
        <begin position="116"/>
        <end position="133"/>
    </location>
</feature>
<keyword evidence="5" id="KW-1185">Reference proteome</keyword>
<feature type="compositionally biased region" description="Basic and acidic residues" evidence="2">
    <location>
        <begin position="134"/>
        <end position="149"/>
    </location>
</feature>
<proteinExistence type="predicted"/>
<dbReference type="OMA" id="MHREHRK"/>
<accession>A0A803LH77</accession>
<dbReference type="Gramene" id="AUR62013324-RA">
    <property type="protein sequence ID" value="AUR62013324-RA:cds"/>
    <property type="gene ID" value="AUR62013324"/>
</dbReference>
<feature type="region of interest" description="Disordered" evidence="2">
    <location>
        <begin position="114"/>
        <end position="158"/>
    </location>
</feature>
<dbReference type="AlphaFoldDB" id="A0A803LH77"/>
<feature type="coiled-coil region" evidence="1">
    <location>
        <begin position="443"/>
        <end position="491"/>
    </location>
</feature>
<name>A0A803LH77_CHEQI</name>
<sequence>MDHNWMNYPRSSEDFKVALNFFLDESFAKDAIGDQIFCPCKTCSRRFFHSRDDVYDHLIINGFVKGFKEWVLQREGYSFTNVSEGLNRNHEVESEPNEEARKFFHLVEEGKKELYPDDPDYVPDKEDCDLEEFEMSRERDKERTREQPPRKNKKQPLCPSMAMDDFLVTQNQMDPAEIQQIEQDVQQLEQVRQNSKRPLSTIIPLESRAESVSAQVPKKKGRGPSNLFDVHARKWEDRVTIYCNDKGQPIGLEKARKELTRFLGTIAHDYNWAPLTYTNWKKVPNKEKIWEFVNSKYILPVEAKDWVMETLDQSWRGFKCRLKRDHYYMYDTYEERLKHPPERVPEAHYKTLLAYWGTTIAKQAMRELEASQDDQSGESIKDPFDEVMGNARRGTELLQGLGANRKKRKDKGPGTSLILPEEVMESIKSAVTADVQKDINAEIEEFAKEKEVHAAQVAAQEAEIERKTKELESETLKLQEIRMDIENQQGNITLDAVISALAQLRQKDPSLTPEIIAKAIVSTTTNDP</sequence>
<keyword evidence="1" id="KW-0175">Coiled coil</keyword>
<evidence type="ECO:0000313" key="4">
    <source>
        <dbReference type="EnsemblPlants" id="AUR62013324-RA:cds"/>
    </source>
</evidence>
<evidence type="ECO:0000256" key="1">
    <source>
        <dbReference type="SAM" id="Coils"/>
    </source>
</evidence>